<accession>A0A315XVL1</accession>
<evidence type="ECO:0000313" key="2">
    <source>
        <dbReference type="EMBL" id="PWJ10573.1"/>
    </source>
</evidence>
<dbReference type="Proteomes" id="UP000245720">
    <property type="component" value="Unassembled WGS sequence"/>
</dbReference>
<reference evidence="2 3" key="1">
    <citation type="submission" date="2018-05" db="EMBL/GenBank/DDBJ databases">
        <title>The Hungate 1000. A catalogue of reference genomes from the rumen microbiome.</title>
        <authorList>
            <person name="Kelly W."/>
        </authorList>
    </citation>
    <scope>NUCLEOTIDE SEQUENCE [LARGE SCALE GENOMIC DNA]</scope>
    <source>
        <strain evidence="2 3">SAb67</strain>
    </source>
</reference>
<evidence type="ECO:0000313" key="3">
    <source>
        <dbReference type="Proteomes" id="UP000245720"/>
    </source>
</evidence>
<organism evidence="2 3">
    <name type="scientific">Ruminococcus flavefaciens</name>
    <dbReference type="NCBI Taxonomy" id="1265"/>
    <lineage>
        <taxon>Bacteria</taxon>
        <taxon>Bacillati</taxon>
        <taxon>Bacillota</taxon>
        <taxon>Clostridia</taxon>
        <taxon>Eubacteriales</taxon>
        <taxon>Oscillospiraceae</taxon>
        <taxon>Ruminococcus</taxon>
    </lineage>
</organism>
<keyword evidence="1" id="KW-0812">Transmembrane</keyword>
<protein>
    <submittedName>
        <fullName evidence="2">Uncharacterized protein</fullName>
    </submittedName>
</protein>
<dbReference type="EMBL" id="QGDI01000013">
    <property type="protein sequence ID" value="PWJ10573.1"/>
    <property type="molecule type" value="Genomic_DNA"/>
</dbReference>
<gene>
    <name evidence="2" type="ORF">IE37_02931</name>
</gene>
<dbReference type="AlphaFoldDB" id="A0A315XVL1"/>
<evidence type="ECO:0000256" key="1">
    <source>
        <dbReference type="SAM" id="Phobius"/>
    </source>
</evidence>
<keyword evidence="1" id="KW-1133">Transmembrane helix</keyword>
<feature type="transmembrane region" description="Helical" evidence="1">
    <location>
        <begin position="211"/>
        <end position="236"/>
    </location>
</feature>
<proteinExistence type="predicted"/>
<name>A0A315XVL1_RUMFL</name>
<sequence length="247" mass="27539">MRVMGDIMKKHIKAAIAVVFTVMTCIFGGMSAFAMGLGTAVWSIEIEYGNAPEGTAFVDLLFPKKTDDKYYPDPTTNENDEKYSVCRNVYADYIGRGNSDPIALDDSCGLAVYDDGYTSCMLKRYFVKYNHAEKDKCSLEFGVPSNVQNQEVFEYYGRFKVAYCNEKGEVLGVTEPVKVKHVSTTCLYKVKASGNKAEYTVDRDGSVFIQLFVMALIFGVPVVIALVIGLIIYLCTRKKNGKQSVKR</sequence>
<comment type="caution">
    <text evidence="2">The sequence shown here is derived from an EMBL/GenBank/DDBJ whole genome shotgun (WGS) entry which is preliminary data.</text>
</comment>
<keyword evidence="1" id="KW-0472">Membrane</keyword>